<accession>A0A917INS1</accession>
<feature type="transmembrane region" description="Helical" evidence="1">
    <location>
        <begin position="25"/>
        <end position="48"/>
    </location>
</feature>
<reference evidence="2" key="2">
    <citation type="submission" date="2020-09" db="EMBL/GenBank/DDBJ databases">
        <authorList>
            <person name="Sun Q."/>
            <person name="Zhou Y."/>
        </authorList>
    </citation>
    <scope>NUCLEOTIDE SEQUENCE</scope>
    <source>
        <strain evidence="2">CGMCC 1.15290</strain>
    </source>
</reference>
<dbReference type="RefSeq" id="WP_188950411.1">
    <property type="nucleotide sequence ID" value="NZ_BMIB01000001.1"/>
</dbReference>
<name>A0A917INS1_9BACT</name>
<keyword evidence="1" id="KW-0472">Membrane</keyword>
<dbReference type="Gene3D" id="2.40.30.170">
    <property type="match status" value="1"/>
</dbReference>
<protein>
    <recommendedName>
        <fullName evidence="4">HlyD family secretion protein</fullName>
    </recommendedName>
</protein>
<evidence type="ECO:0000313" key="3">
    <source>
        <dbReference type="Proteomes" id="UP000627292"/>
    </source>
</evidence>
<keyword evidence="3" id="KW-1185">Reference proteome</keyword>
<reference evidence="2" key="1">
    <citation type="journal article" date="2014" name="Int. J. Syst. Evol. Microbiol.">
        <title>Complete genome sequence of Corynebacterium casei LMG S-19264T (=DSM 44701T), isolated from a smear-ripened cheese.</title>
        <authorList>
            <consortium name="US DOE Joint Genome Institute (JGI-PGF)"/>
            <person name="Walter F."/>
            <person name="Albersmeier A."/>
            <person name="Kalinowski J."/>
            <person name="Ruckert C."/>
        </authorList>
    </citation>
    <scope>NUCLEOTIDE SEQUENCE</scope>
    <source>
        <strain evidence="2">CGMCC 1.15290</strain>
    </source>
</reference>
<keyword evidence="1" id="KW-0812">Transmembrane</keyword>
<keyword evidence="1" id="KW-1133">Transmembrane helix</keyword>
<dbReference type="Proteomes" id="UP000627292">
    <property type="component" value="Unassembled WGS sequence"/>
</dbReference>
<evidence type="ECO:0000313" key="2">
    <source>
        <dbReference type="EMBL" id="GGH58901.1"/>
    </source>
</evidence>
<gene>
    <name evidence="2" type="ORF">GCM10011379_05080</name>
</gene>
<sequence length="244" mass="27255">MPEINESLEIRSTEMEEVVGTIPPWVIRWGITVLFVVSVVGLVIANVIRYPDTLHGTVLMQGENQPGKVTIRRTDENAGFQFNFLVKNGDEVSRGDTLLTRHDPKTGKDYYTITPMKGRIYITKGIDEKNTLDQVIWVVPRSSTAEVKVRYSSKGAGNVKTGQAVKIELNDFPVTEYGFLEGTISSILPMQVDGEHQAYVQLDNPKIVTSENKEIPVLPVMEGNAEIMLSDRSIFQRLFGSLLN</sequence>
<dbReference type="EMBL" id="BMIB01000001">
    <property type="protein sequence ID" value="GGH58901.1"/>
    <property type="molecule type" value="Genomic_DNA"/>
</dbReference>
<evidence type="ECO:0008006" key="4">
    <source>
        <dbReference type="Google" id="ProtNLM"/>
    </source>
</evidence>
<dbReference type="AlphaFoldDB" id="A0A917INS1"/>
<proteinExistence type="predicted"/>
<comment type="caution">
    <text evidence="2">The sequence shown here is derived from an EMBL/GenBank/DDBJ whole genome shotgun (WGS) entry which is preliminary data.</text>
</comment>
<organism evidence="2 3">
    <name type="scientific">Filimonas zeae</name>
    <dbReference type="NCBI Taxonomy" id="1737353"/>
    <lineage>
        <taxon>Bacteria</taxon>
        <taxon>Pseudomonadati</taxon>
        <taxon>Bacteroidota</taxon>
        <taxon>Chitinophagia</taxon>
        <taxon>Chitinophagales</taxon>
        <taxon>Chitinophagaceae</taxon>
        <taxon>Filimonas</taxon>
    </lineage>
</organism>
<evidence type="ECO:0000256" key="1">
    <source>
        <dbReference type="SAM" id="Phobius"/>
    </source>
</evidence>